<keyword evidence="3" id="KW-0378">Hydrolase</keyword>
<name>A0A367YVE2_9ACTN</name>
<evidence type="ECO:0000256" key="5">
    <source>
        <dbReference type="PIRSR" id="PIRSR604808-1"/>
    </source>
</evidence>
<dbReference type="PROSITE" id="PS51435">
    <property type="entry name" value="AP_NUCLEASE_F1_4"/>
    <property type="match status" value="1"/>
</dbReference>
<keyword evidence="2 6" id="KW-0479">Metal-binding</keyword>
<dbReference type="EMBL" id="QOUI01000005">
    <property type="protein sequence ID" value="RCK69834.1"/>
    <property type="molecule type" value="Genomic_DNA"/>
</dbReference>
<evidence type="ECO:0000256" key="1">
    <source>
        <dbReference type="ARBA" id="ARBA00007092"/>
    </source>
</evidence>
<dbReference type="PANTHER" id="PTHR43250">
    <property type="entry name" value="EXODEOXYRIBONUCLEASE III"/>
    <property type="match status" value="1"/>
</dbReference>
<feature type="active site" evidence="5">
    <location>
        <position position="106"/>
    </location>
</feature>
<feature type="binding site" evidence="6">
    <location>
        <position position="268"/>
    </location>
    <ligand>
        <name>Mg(2+)</name>
        <dbReference type="ChEBI" id="CHEBI:18420"/>
        <label>1</label>
    </ligand>
</feature>
<feature type="binding site" evidence="6">
    <location>
        <position position="35"/>
    </location>
    <ligand>
        <name>Mg(2+)</name>
        <dbReference type="ChEBI" id="CHEBI:18420"/>
        <label>1</label>
    </ligand>
</feature>
<evidence type="ECO:0000313" key="10">
    <source>
        <dbReference type="Proteomes" id="UP000252770"/>
    </source>
</evidence>
<comment type="similarity">
    <text evidence="1">Belongs to the DNA repair enzymes AP/ExoA family.</text>
</comment>
<reference evidence="9 10" key="1">
    <citation type="submission" date="2018-07" db="EMBL/GenBank/DDBJ databases">
        <title>Desertimonas flava gen. nov. sp. nov.</title>
        <authorList>
            <person name="Liu S."/>
        </authorList>
    </citation>
    <scope>NUCLEOTIDE SEQUENCE [LARGE SCALE GENOMIC DNA]</scope>
    <source>
        <strain evidence="9 10">16Sb5-5</strain>
    </source>
</reference>
<dbReference type="Proteomes" id="UP000252770">
    <property type="component" value="Unassembled WGS sequence"/>
</dbReference>
<feature type="binding site" evidence="6">
    <location>
        <position position="7"/>
    </location>
    <ligand>
        <name>Mg(2+)</name>
        <dbReference type="ChEBI" id="CHEBI:18420"/>
        <label>1</label>
    </ligand>
</feature>
<evidence type="ECO:0000256" key="7">
    <source>
        <dbReference type="PIRSR" id="PIRSR604808-3"/>
    </source>
</evidence>
<feature type="site" description="Transition state stabilizer" evidence="7">
    <location>
        <position position="168"/>
    </location>
</feature>
<comment type="caution">
    <text evidence="9">The sequence shown here is derived from an EMBL/GenBank/DDBJ whole genome shotgun (WGS) entry which is preliminary data.</text>
</comment>
<dbReference type="NCBIfam" id="TIGR00633">
    <property type="entry name" value="xth"/>
    <property type="match status" value="1"/>
</dbReference>
<dbReference type="PANTHER" id="PTHR43250:SF2">
    <property type="entry name" value="EXODEOXYRIBONUCLEASE III"/>
    <property type="match status" value="1"/>
</dbReference>
<dbReference type="AlphaFoldDB" id="A0A367YVE2"/>
<dbReference type="InterPro" id="IPR036691">
    <property type="entry name" value="Endo/exonu/phosph_ase_sf"/>
</dbReference>
<feature type="binding site" evidence="6">
    <location>
        <position position="269"/>
    </location>
    <ligand>
        <name>Mg(2+)</name>
        <dbReference type="ChEBI" id="CHEBI:18420"/>
        <label>1</label>
    </ligand>
</feature>
<feature type="domain" description="Endonuclease/exonuclease/phosphatase" evidence="8">
    <location>
        <begin position="4"/>
        <end position="269"/>
    </location>
</feature>
<feature type="binding site" evidence="6">
    <location>
        <position position="168"/>
    </location>
    <ligand>
        <name>Mg(2+)</name>
        <dbReference type="ChEBI" id="CHEBI:18420"/>
        <label>1</label>
    </ligand>
</feature>
<sequence>MRVASLNVNGIRAAVRRGLDRWLELRAPDVIGLQEVRCPPELVPPLPGWHLSLDAGSLAGRNGVALLTRERPSAVRTGIGHTAFAREGRYLEVDLDGAGLTVASLYLPKGDRPHADAVAGRSVDGGGAAGARHRRKLRFMASLARQLTDSRRAAARAGREFLVMGDFNIAHTAADLSNPKANARSSGFLPVEREWFDRLLSPRRLVDVVRRLHPDEQGPNSWWTWRGSAFDRDAGWRIDYQLASPGLAARALRAGTDREPDYASRMSDHSPVLADYARG</sequence>
<keyword evidence="4 6" id="KW-0460">Magnesium</keyword>
<feature type="active site" description="Proton donor/acceptor" evidence="5">
    <location>
        <position position="166"/>
    </location>
</feature>
<dbReference type="GO" id="GO:0006281">
    <property type="term" value="P:DNA repair"/>
    <property type="evidence" value="ECO:0007669"/>
    <property type="project" value="InterPro"/>
</dbReference>
<dbReference type="GO" id="GO:0008311">
    <property type="term" value="F:double-stranded DNA 3'-5' DNA exonuclease activity"/>
    <property type="evidence" value="ECO:0007669"/>
    <property type="project" value="InterPro"/>
</dbReference>
<feature type="active site" description="Proton acceptor" evidence="5">
    <location>
        <position position="269"/>
    </location>
</feature>
<evidence type="ECO:0000256" key="3">
    <source>
        <dbReference type="ARBA" id="ARBA00022801"/>
    </source>
</evidence>
<keyword evidence="10" id="KW-1185">Reference proteome</keyword>
<evidence type="ECO:0000256" key="6">
    <source>
        <dbReference type="PIRSR" id="PIRSR604808-2"/>
    </source>
</evidence>
<accession>A0A367YVE2</accession>
<dbReference type="GO" id="GO:0046872">
    <property type="term" value="F:metal ion binding"/>
    <property type="evidence" value="ECO:0007669"/>
    <property type="project" value="UniProtKB-KW"/>
</dbReference>
<comment type="cofactor">
    <cofactor evidence="6">
        <name>Mg(2+)</name>
        <dbReference type="ChEBI" id="CHEBI:18420"/>
    </cofactor>
    <cofactor evidence="6">
        <name>Mn(2+)</name>
        <dbReference type="ChEBI" id="CHEBI:29035"/>
    </cofactor>
    <text evidence="6">Probably binds two magnesium or manganese ions per subunit.</text>
</comment>
<dbReference type="RefSeq" id="WP_114126592.1">
    <property type="nucleotide sequence ID" value="NZ_QOUI01000005.1"/>
</dbReference>
<dbReference type="Gene3D" id="3.60.10.10">
    <property type="entry name" value="Endonuclease/exonuclease/phosphatase"/>
    <property type="match status" value="1"/>
</dbReference>
<dbReference type="InterPro" id="IPR037493">
    <property type="entry name" value="ExoIII-like"/>
</dbReference>
<keyword evidence="6" id="KW-0464">Manganese</keyword>
<dbReference type="Pfam" id="PF03372">
    <property type="entry name" value="Exo_endo_phos"/>
    <property type="match status" value="1"/>
</dbReference>
<gene>
    <name evidence="9" type="ORF">DT076_09640</name>
</gene>
<dbReference type="InterPro" id="IPR004808">
    <property type="entry name" value="AP_endonuc_1"/>
</dbReference>
<dbReference type="SUPFAM" id="SSF56219">
    <property type="entry name" value="DNase I-like"/>
    <property type="match status" value="1"/>
</dbReference>
<feature type="site" description="Important for catalytic activity" evidence="7">
    <location>
        <position position="239"/>
    </location>
</feature>
<protein>
    <submittedName>
        <fullName evidence="9">Exodeoxyribonuclease III</fullName>
    </submittedName>
</protein>
<evidence type="ECO:0000313" key="9">
    <source>
        <dbReference type="EMBL" id="RCK69834.1"/>
    </source>
</evidence>
<dbReference type="InterPro" id="IPR005135">
    <property type="entry name" value="Endo/exonuclease/phosphatase"/>
</dbReference>
<proteinExistence type="inferred from homology"/>
<evidence type="ECO:0000259" key="8">
    <source>
        <dbReference type="Pfam" id="PF03372"/>
    </source>
</evidence>
<evidence type="ECO:0000256" key="4">
    <source>
        <dbReference type="ARBA" id="ARBA00022842"/>
    </source>
</evidence>
<organism evidence="9 10">
    <name type="scientific">Desertihabitans brevis</name>
    <dbReference type="NCBI Taxonomy" id="2268447"/>
    <lineage>
        <taxon>Bacteria</taxon>
        <taxon>Bacillati</taxon>
        <taxon>Actinomycetota</taxon>
        <taxon>Actinomycetes</taxon>
        <taxon>Propionibacteriales</taxon>
        <taxon>Propionibacteriaceae</taxon>
        <taxon>Desertihabitans</taxon>
    </lineage>
</organism>
<feature type="binding site" evidence="6">
    <location>
        <position position="166"/>
    </location>
    <ligand>
        <name>Mg(2+)</name>
        <dbReference type="ChEBI" id="CHEBI:18420"/>
        <label>1</label>
    </ligand>
</feature>
<evidence type="ECO:0000256" key="2">
    <source>
        <dbReference type="ARBA" id="ARBA00022723"/>
    </source>
</evidence>
<feature type="site" description="Interaction with DNA substrate" evidence="7">
    <location>
        <position position="269"/>
    </location>
</feature>